<comment type="caution">
    <text evidence="1">The sequence shown here is derived from an EMBL/GenBank/DDBJ whole genome shotgun (WGS) entry which is preliminary data.</text>
</comment>
<keyword evidence="2" id="KW-1185">Reference proteome</keyword>
<dbReference type="Proteomes" id="UP000824998">
    <property type="component" value="Unassembled WGS sequence"/>
</dbReference>
<name>A0A9P7YTY5_9HELO</name>
<dbReference type="EMBL" id="MU251356">
    <property type="protein sequence ID" value="KAG9239706.1"/>
    <property type="molecule type" value="Genomic_DNA"/>
</dbReference>
<evidence type="ECO:0000313" key="2">
    <source>
        <dbReference type="Proteomes" id="UP000824998"/>
    </source>
</evidence>
<accession>A0A9P7YTY5</accession>
<gene>
    <name evidence="1" type="ORF">BJ875DRAFT_447429</name>
</gene>
<evidence type="ECO:0000313" key="1">
    <source>
        <dbReference type="EMBL" id="KAG9239706.1"/>
    </source>
</evidence>
<reference evidence="1" key="1">
    <citation type="journal article" date="2021" name="IMA Fungus">
        <title>Genomic characterization of three marine fungi, including Emericellopsis atlantica sp. nov. with signatures of a generalist lifestyle and marine biomass degradation.</title>
        <authorList>
            <person name="Hagestad O.C."/>
            <person name="Hou L."/>
            <person name="Andersen J.H."/>
            <person name="Hansen E.H."/>
            <person name="Altermark B."/>
            <person name="Li C."/>
            <person name="Kuhnert E."/>
            <person name="Cox R.J."/>
            <person name="Crous P.W."/>
            <person name="Spatafora J.W."/>
            <person name="Lail K."/>
            <person name="Amirebrahimi M."/>
            <person name="Lipzen A."/>
            <person name="Pangilinan J."/>
            <person name="Andreopoulos W."/>
            <person name="Hayes R.D."/>
            <person name="Ng V."/>
            <person name="Grigoriev I.V."/>
            <person name="Jackson S.A."/>
            <person name="Sutton T.D.S."/>
            <person name="Dobson A.D.W."/>
            <person name="Rama T."/>
        </authorList>
    </citation>
    <scope>NUCLEOTIDE SEQUENCE</scope>
    <source>
        <strain evidence="1">TRa018bII</strain>
    </source>
</reference>
<dbReference type="OrthoDB" id="661148at2759"/>
<protein>
    <submittedName>
        <fullName evidence="1">Uncharacterized protein</fullName>
    </submittedName>
</protein>
<organism evidence="1 2">
    <name type="scientific">Amylocarpus encephaloides</name>
    <dbReference type="NCBI Taxonomy" id="45428"/>
    <lineage>
        <taxon>Eukaryota</taxon>
        <taxon>Fungi</taxon>
        <taxon>Dikarya</taxon>
        <taxon>Ascomycota</taxon>
        <taxon>Pezizomycotina</taxon>
        <taxon>Leotiomycetes</taxon>
        <taxon>Helotiales</taxon>
        <taxon>Helotiales incertae sedis</taxon>
        <taxon>Amylocarpus</taxon>
    </lineage>
</organism>
<sequence length="52" mass="5716">MSEIADQVTITVCAGLAEVFAKGVDRTGQHKFPKKFQDDAASLIKQVCMKLF</sequence>
<dbReference type="AlphaFoldDB" id="A0A9P7YTY5"/>
<proteinExistence type="predicted"/>